<dbReference type="InterPro" id="IPR020562">
    <property type="entry name" value="PRibGlycinamide_synth_N"/>
</dbReference>
<dbReference type="SUPFAM" id="SSF52440">
    <property type="entry name" value="PreATP-grasp domain"/>
    <property type="match status" value="1"/>
</dbReference>
<evidence type="ECO:0000256" key="4">
    <source>
        <dbReference type="ARBA" id="ARBA00013255"/>
    </source>
</evidence>
<dbReference type="Pfam" id="PF02844">
    <property type="entry name" value="GARS_N"/>
    <property type="match status" value="1"/>
</dbReference>
<dbReference type="InterPro" id="IPR013815">
    <property type="entry name" value="ATP_grasp_subdomain_1"/>
</dbReference>
<dbReference type="RefSeq" id="WP_184663006.1">
    <property type="nucleotide sequence ID" value="NZ_JACHHB010000002.1"/>
</dbReference>
<dbReference type="PROSITE" id="PS50975">
    <property type="entry name" value="ATP_GRASP"/>
    <property type="match status" value="1"/>
</dbReference>
<dbReference type="Gene3D" id="3.30.470.20">
    <property type="entry name" value="ATP-grasp fold, B domain"/>
    <property type="match status" value="1"/>
</dbReference>
<evidence type="ECO:0000256" key="7">
    <source>
        <dbReference type="ARBA" id="ARBA00022755"/>
    </source>
</evidence>
<comment type="caution">
    <text evidence="16">The sequence shown here is derived from an EMBL/GenBank/DDBJ whole genome shotgun (WGS) entry which is preliminary data.</text>
</comment>
<dbReference type="Proteomes" id="UP000551878">
    <property type="component" value="Unassembled WGS sequence"/>
</dbReference>
<evidence type="ECO:0000313" key="17">
    <source>
        <dbReference type="Proteomes" id="UP000551878"/>
    </source>
</evidence>
<dbReference type="NCBIfam" id="TIGR00877">
    <property type="entry name" value="purD"/>
    <property type="match status" value="1"/>
</dbReference>
<evidence type="ECO:0000313" key="16">
    <source>
        <dbReference type="EMBL" id="MBB5172556.1"/>
    </source>
</evidence>
<dbReference type="EC" id="6.3.4.13" evidence="4 12"/>
<name>A0A840QMH3_9BACI</name>
<dbReference type="GO" id="GO:0005524">
    <property type="term" value="F:ATP binding"/>
    <property type="evidence" value="ECO:0007669"/>
    <property type="project" value="UniProtKB-UniRule"/>
</dbReference>
<keyword evidence="6 13" id="KW-0547">Nucleotide-binding</keyword>
<organism evidence="16 17">
    <name type="scientific">Texcoconibacillus texcoconensis</name>
    <dbReference type="NCBI Taxonomy" id="1095777"/>
    <lineage>
        <taxon>Bacteria</taxon>
        <taxon>Bacillati</taxon>
        <taxon>Bacillota</taxon>
        <taxon>Bacilli</taxon>
        <taxon>Bacillales</taxon>
        <taxon>Bacillaceae</taxon>
        <taxon>Texcoconibacillus</taxon>
    </lineage>
</organism>
<evidence type="ECO:0000259" key="15">
    <source>
        <dbReference type="PROSITE" id="PS50975"/>
    </source>
</evidence>
<dbReference type="InterPro" id="IPR020560">
    <property type="entry name" value="PRibGlycinamide_synth_C-dom"/>
</dbReference>
<dbReference type="PANTHER" id="PTHR43472">
    <property type="entry name" value="PHOSPHORIBOSYLAMINE--GLYCINE LIGASE"/>
    <property type="match status" value="1"/>
</dbReference>
<evidence type="ECO:0000256" key="13">
    <source>
        <dbReference type="PROSITE-ProRule" id="PRU00409"/>
    </source>
</evidence>
<evidence type="ECO:0000256" key="14">
    <source>
        <dbReference type="SAM" id="MobiDB-lite"/>
    </source>
</evidence>
<dbReference type="Gene3D" id="3.30.1490.20">
    <property type="entry name" value="ATP-grasp fold, A domain"/>
    <property type="match status" value="1"/>
</dbReference>
<dbReference type="Gene3D" id="3.40.50.20">
    <property type="match status" value="1"/>
</dbReference>
<comment type="cofactor">
    <cofactor evidence="2">
        <name>Mg(2+)</name>
        <dbReference type="ChEBI" id="CHEBI:18420"/>
    </cofactor>
</comment>
<dbReference type="PROSITE" id="PS00184">
    <property type="entry name" value="GARS"/>
    <property type="match status" value="1"/>
</dbReference>
<dbReference type="InterPro" id="IPR016185">
    <property type="entry name" value="PreATP-grasp_dom_sf"/>
</dbReference>
<dbReference type="Gene3D" id="3.90.600.10">
    <property type="entry name" value="Phosphoribosylglycinamide synthetase, C-terminal domain"/>
    <property type="match status" value="1"/>
</dbReference>
<evidence type="ECO:0000256" key="6">
    <source>
        <dbReference type="ARBA" id="ARBA00022741"/>
    </source>
</evidence>
<dbReference type="InterPro" id="IPR011054">
    <property type="entry name" value="Rudment_hybrid_motif"/>
</dbReference>
<dbReference type="HAMAP" id="MF_00138">
    <property type="entry name" value="GARS"/>
    <property type="match status" value="1"/>
</dbReference>
<evidence type="ECO:0000256" key="2">
    <source>
        <dbReference type="ARBA" id="ARBA00001946"/>
    </source>
</evidence>
<evidence type="ECO:0000256" key="8">
    <source>
        <dbReference type="ARBA" id="ARBA00022840"/>
    </source>
</evidence>
<feature type="region of interest" description="Disordered" evidence="14">
    <location>
        <begin position="214"/>
        <end position="233"/>
    </location>
</feature>
<reference evidence="16 17" key="1">
    <citation type="submission" date="2020-08" db="EMBL/GenBank/DDBJ databases">
        <title>Genomic Encyclopedia of Type Strains, Phase IV (KMG-IV): sequencing the most valuable type-strain genomes for metagenomic binning, comparative biology and taxonomic classification.</title>
        <authorList>
            <person name="Goeker M."/>
        </authorList>
    </citation>
    <scope>NUCLEOTIDE SEQUENCE [LARGE SCALE GENOMIC DNA]</scope>
    <source>
        <strain evidence="16 17">DSM 24696</strain>
    </source>
</reference>
<keyword evidence="8 13" id="KW-0067">ATP-binding</keyword>
<evidence type="ECO:0000256" key="9">
    <source>
        <dbReference type="ARBA" id="ARBA00038345"/>
    </source>
</evidence>
<dbReference type="InterPro" id="IPR020559">
    <property type="entry name" value="PRibGlycinamide_synth_CS"/>
</dbReference>
<gene>
    <name evidence="12" type="primary">purD</name>
    <name evidence="16" type="ORF">HNQ41_000700</name>
</gene>
<dbReference type="InterPro" id="IPR011761">
    <property type="entry name" value="ATP-grasp"/>
</dbReference>
<keyword evidence="5 12" id="KW-0436">Ligase</keyword>
<comment type="catalytic activity">
    <reaction evidence="12">
        <text>5-phospho-beta-D-ribosylamine + glycine + ATP = N(1)-(5-phospho-beta-D-ribosyl)glycinamide + ADP + phosphate + H(+)</text>
        <dbReference type="Rhea" id="RHEA:17453"/>
        <dbReference type="ChEBI" id="CHEBI:15378"/>
        <dbReference type="ChEBI" id="CHEBI:30616"/>
        <dbReference type="ChEBI" id="CHEBI:43474"/>
        <dbReference type="ChEBI" id="CHEBI:57305"/>
        <dbReference type="ChEBI" id="CHEBI:58681"/>
        <dbReference type="ChEBI" id="CHEBI:143788"/>
        <dbReference type="ChEBI" id="CHEBI:456216"/>
        <dbReference type="EC" id="6.3.4.13"/>
    </reaction>
</comment>
<feature type="domain" description="ATP-grasp" evidence="15">
    <location>
        <begin position="107"/>
        <end position="314"/>
    </location>
</feature>
<dbReference type="Pfam" id="PF01071">
    <property type="entry name" value="GARS_A"/>
    <property type="match status" value="1"/>
</dbReference>
<evidence type="ECO:0000256" key="1">
    <source>
        <dbReference type="ARBA" id="ARBA00001936"/>
    </source>
</evidence>
<dbReference type="SUPFAM" id="SSF51246">
    <property type="entry name" value="Rudiment single hybrid motif"/>
    <property type="match status" value="1"/>
</dbReference>
<comment type="pathway">
    <text evidence="3 12">Purine metabolism; IMP biosynthesis via de novo pathway; N(1)-(5-phospho-D-ribosyl)glycinamide from 5-phospho-alpha-D-ribose 1-diphosphate: step 2/2.</text>
</comment>
<dbReference type="GO" id="GO:0046872">
    <property type="term" value="F:metal ion binding"/>
    <property type="evidence" value="ECO:0007669"/>
    <property type="project" value="InterPro"/>
</dbReference>
<dbReference type="GO" id="GO:0009113">
    <property type="term" value="P:purine nucleobase biosynthetic process"/>
    <property type="evidence" value="ECO:0007669"/>
    <property type="project" value="InterPro"/>
</dbReference>
<evidence type="ECO:0000256" key="10">
    <source>
        <dbReference type="ARBA" id="ARBA00042242"/>
    </source>
</evidence>
<keyword evidence="7 12" id="KW-0658">Purine biosynthesis</keyword>
<dbReference type="SMART" id="SM01210">
    <property type="entry name" value="GARS_C"/>
    <property type="match status" value="1"/>
</dbReference>
<dbReference type="EMBL" id="JACHHB010000002">
    <property type="protein sequence ID" value="MBB5172556.1"/>
    <property type="molecule type" value="Genomic_DNA"/>
</dbReference>
<dbReference type="Pfam" id="PF02843">
    <property type="entry name" value="GARS_C"/>
    <property type="match status" value="1"/>
</dbReference>
<comment type="similarity">
    <text evidence="9 12">Belongs to the GARS family.</text>
</comment>
<dbReference type="PANTHER" id="PTHR43472:SF1">
    <property type="entry name" value="PHOSPHORIBOSYLAMINE--GLYCINE LIGASE, CHLOROPLASTIC"/>
    <property type="match status" value="1"/>
</dbReference>
<dbReference type="UniPathway" id="UPA00074">
    <property type="reaction ID" value="UER00125"/>
</dbReference>
<dbReference type="AlphaFoldDB" id="A0A840QMH3"/>
<dbReference type="SUPFAM" id="SSF56059">
    <property type="entry name" value="Glutathione synthetase ATP-binding domain-like"/>
    <property type="match status" value="1"/>
</dbReference>
<dbReference type="GO" id="GO:0006189">
    <property type="term" value="P:'de novo' IMP biosynthetic process"/>
    <property type="evidence" value="ECO:0007669"/>
    <property type="project" value="UniProtKB-UniRule"/>
</dbReference>
<dbReference type="InterPro" id="IPR020561">
    <property type="entry name" value="PRibGlycinamid_synth_ATP-grasp"/>
</dbReference>
<dbReference type="FunFam" id="3.30.1490.20:FF:000006">
    <property type="entry name" value="phosphoribosylamine--glycine ligase, chloroplastic-like"/>
    <property type="match status" value="1"/>
</dbReference>
<proteinExistence type="inferred from homology"/>
<protein>
    <recommendedName>
        <fullName evidence="4 12">Phosphoribosylamine--glycine ligase</fullName>
        <ecNumber evidence="4 12">6.3.4.13</ecNumber>
    </recommendedName>
    <alternativeName>
        <fullName evidence="12">GARS</fullName>
    </alternativeName>
    <alternativeName>
        <fullName evidence="10 12">Glycinamide ribonucleotide synthetase</fullName>
    </alternativeName>
    <alternativeName>
        <fullName evidence="11 12">Phosphoribosylglycinamide synthetase</fullName>
    </alternativeName>
</protein>
<keyword evidence="17" id="KW-1185">Reference proteome</keyword>
<comment type="cofactor">
    <cofactor evidence="1">
        <name>Mn(2+)</name>
        <dbReference type="ChEBI" id="CHEBI:29035"/>
    </cofactor>
</comment>
<evidence type="ECO:0000256" key="11">
    <source>
        <dbReference type="ARBA" id="ARBA00042864"/>
    </source>
</evidence>
<dbReference type="GO" id="GO:0004637">
    <property type="term" value="F:phosphoribosylamine-glycine ligase activity"/>
    <property type="evidence" value="ECO:0007669"/>
    <property type="project" value="UniProtKB-UniRule"/>
</dbReference>
<dbReference type="InterPro" id="IPR037123">
    <property type="entry name" value="PRibGlycinamide_synth_C_sf"/>
</dbReference>
<dbReference type="SMART" id="SM01209">
    <property type="entry name" value="GARS_A"/>
    <property type="match status" value="1"/>
</dbReference>
<evidence type="ECO:0000256" key="3">
    <source>
        <dbReference type="ARBA" id="ARBA00005174"/>
    </source>
</evidence>
<accession>A0A840QMH3</accession>
<evidence type="ECO:0000256" key="12">
    <source>
        <dbReference type="HAMAP-Rule" id="MF_00138"/>
    </source>
</evidence>
<evidence type="ECO:0000256" key="5">
    <source>
        <dbReference type="ARBA" id="ARBA00022598"/>
    </source>
</evidence>
<dbReference type="InterPro" id="IPR000115">
    <property type="entry name" value="PRibGlycinamide_synth"/>
</dbReference>
<sequence length="425" mass="46278">MNILVVGSGGREHALVESVLKSKRTQQVFVVPGNPGMSDKATCVQIDLDDHEHLVDWAKREEISLAIVGPEKPLMAGLVDRFQEAGIPAFGPTQEAALLEGSKTFAKKLMKKYGISTADYQVFTNVDEAKQYVCENGTPTVIKADGLADGKGVIVAMSEEEALTALDRLMADEQFGESGKTVVIEEFLTGEEVSVMALVNGENVVPLEPAQDHKRAYDHDKGPNTGGMGAYSPVPHLPNDLVSRVEQEVLRPMAKAMGQEGYSFTGVLYAGLMVSSAGDISVIEFNVRFGDPEAQVVLPRLQSDFVDVIEEVLAGREPVLEWSEDACLGVVVASEGYPGSYKKGVPLPRIFNTPERQWYFAGVKNLEGQLLSSGGRILLLSQRAASLLEAQEEVYKTLAQYEWSGMFYRNDIGKRAINNTSFIGK</sequence>